<comment type="caution">
    <text evidence="1">The sequence shown here is derived from an EMBL/GenBank/DDBJ whole genome shotgun (WGS) entry which is preliminary data.</text>
</comment>
<dbReference type="RefSeq" id="WP_061012387.1">
    <property type="nucleotide sequence ID" value="NZ_JAWQGE010000002.1"/>
</dbReference>
<sequence length="185" mass="21024">MAKCGTGVKRTHVYGHTCKEPRLCVLCSSVVLFPKAKAYRTKKSFLKRDKTKLQLFKLAKVLLFIPAFIGIGASRADSPSYSIQCMFDSVKNTDGDFRKPFFQSYKFEIDKKEVIVVDDTHQSLAQKVYGFNNITLLEQTAFGSMVTTTIVFKKEGQQMEAVQSRHETLNHHVMPFQTIGYCDYA</sequence>
<reference evidence="1 2" key="1">
    <citation type="submission" date="2018-03" db="EMBL/GenBank/DDBJ databases">
        <title>Whole genome sequencing of Histamine producing bacteria.</title>
        <authorList>
            <person name="Butler K."/>
        </authorList>
    </citation>
    <scope>NUCLEOTIDE SEQUENCE [LARGE SCALE GENOMIC DNA]</scope>
    <source>
        <strain evidence="1 2">Res.4.1</strain>
    </source>
</reference>
<accession>A0A2T3KV69</accession>
<protein>
    <submittedName>
        <fullName evidence="1">Uncharacterized protein</fullName>
    </submittedName>
</protein>
<dbReference type="Proteomes" id="UP000240530">
    <property type="component" value="Unassembled WGS sequence"/>
</dbReference>
<dbReference type="EMBL" id="PYNS01000008">
    <property type="protein sequence ID" value="PSV11021.1"/>
    <property type="molecule type" value="Genomic_DNA"/>
</dbReference>
<proteinExistence type="predicted"/>
<name>A0A2T3KV69_PHOLD</name>
<evidence type="ECO:0000313" key="2">
    <source>
        <dbReference type="Proteomes" id="UP000240530"/>
    </source>
</evidence>
<evidence type="ECO:0000313" key="1">
    <source>
        <dbReference type="EMBL" id="PSV11021.1"/>
    </source>
</evidence>
<dbReference type="AlphaFoldDB" id="A0A2T3KV69"/>
<organism evidence="1 2">
    <name type="scientific">Photobacterium leiognathi subsp. mandapamensis</name>
    <name type="common">Photobacterium mandapamensis</name>
    <dbReference type="NCBI Taxonomy" id="48408"/>
    <lineage>
        <taxon>Bacteria</taxon>
        <taxon>Pseudomonadati</taxon>
        <taxon>Pseudomonadota</taxon>
        <taxon>Gammaproteobacteria</taxon>
        <taxon>Vibrionales</taxon>
        <taxon>Vibrionaceae</taxon>
        <taxon>Photobacterium</taxon>
    </lineage>
</organism>
<gene>
    <name evidence="1" type="ORF">C0W93_09805</name>
</gene>